<reference evidence="3 4" key="1">
    <citation type="journal article" date="2018" name="Microb. Genom.">
        <title>Expanding an expanded genome: long-read sequencing of Trypanosoma cruzi.</title>
        <authorList>
            <person name="Berna L."/>
            <person name="Rodriguez M."/>
            <person name="Chiribao M.L."/>
            <person name="Parodi-Talice A."/>
            <person name="Pita S."/>
            <person name="Rijo G."/>
            <person name="Alvarez-Valin F."/>
            <person name="Robello C."/>
        </authorList>
    </citation>
    <scope>NUCLEOTIDE SEQUENCE [LARGE SCALE GENOMIC DNA]</scope>
    <source>
        <strain evidence="3 4">Dm28c</strain>
    </source>
</reference>
<dbReference type="GO" id="GO:0008270">
    <property type="term" value="F:zinc ion binding"/>
    <property type="evidence" value="ECO:0007669"/>
    <property type="project" value="UniProtKB-KW"/>
</dbReference>
<dbReference type="VEuPathDB" id="TriTrypDB:TcYC6_0050060"/>
<comment type="caution">
    <text evidence="3">The sequence shown here is derived from an EMBL/GenBank/DDBJ whole genome shotgun (WGS) entry which is preliminary data.</text>
</comment>
<feature type="domain" description="B box-type" evidence="2">
    <location>
        <begin position="365"/>
        <end position="407"/>
    </location>
</feature>
<sequence>MLLRLVLYVDDVRLPLDMRDTCMRAHNMSELAGYLKKVLHRPPRVIFYWNFEHKRYELLTSLQTLLQRHSNGDAAHDVNADVAVLAHLWVETRPPRLDPVDPDSDVEEYAELKNHLQCWAGNKYVMFCLQSALRVTDPRNERLFDDLRCARMGGDPDHVELLYYTNNSLGSSEVLQRGFERGGESDLSPAPLNSASPATADARLPPLFVFSSSMKDQDDKEVFPSEPHKVLLCEVALGRVWFSDVPLSKGIEAPPSGYDSVCYRMEREDGGIVKTVCVGKNFQALPRYVLTLVAKKRDRREKVFCGIHTGAGVSPAPSPSRRAGSVGSHPCVSTGITSPVHSYPKRTGSAPPLVNGGRTRSQLFSTNVHCAVHSGILLGLWCSTCGHVICPYCASVGDHRGHEVAGIENVVGDVRGRVRGLCHRLSVQLENYQRVESQLKSQRTELLERHKAATSAVEKAFSDLRRLIEIKRREWLARLHEHTRCLDEPLKEVGHVVQQYTRTIQSLEHSWERAGGQCFSFVDAEGDVPAAVVIVTYLIETSKLLKEGLSLAGKRHDEGLIKAANASKLLSSNEATLFHVDLSTVRQSVEQLLSEKRADPLKKSLAAAVSPFKSPGTHPVSSEKKLTGGISGQFSTATPLPSLLLPWADGKMNELPHDDPFLDTQSTARQQSFLRRFSDVCKGFIWCLRNASNYFHHGQRRAVCSGTFNLMGFQWDLRIQAPDAMARDGTNASQTEHSGEDEPVGLFLYPVGHTQRLDFRVSVFSAVCWAEWEVSGWTASFAGKGWGIYPLLPRRELMQRDRLASDDTLKICLAPTSGVY</sequence>
<dbReference type="VEuPathDB" id="TriTrypDB:Tc_MARK_2742"/>
<accession>A0A2V2VJX9</accession>
<dbReference type="EMBL" id="PRFA01000020">
    <property type="protein sequence ID" value="PWU95986.1"/>
    <property type="molecule type" value="Genomic_DNA"/>
</dbReference>
<dbReference type="VEuPathDB" id="TriTrypDB:TCDM_02694"/>
<dbReference type="Gene3D" id="3.30.160.60">
    <property type="entry name" value="Classic Zinc Finger"/>
    <property type="match status" value="1"/>
</dbReference>
<keyword evidence="1" id="KW-0479">Metal-binding</keyword>
<dbReference type="VEuPathDB" id="TriTrypDB:TcCLB.507089.220"/>
<dbReference type="InterPro" id="IPR047153">
    <property type="entry name" value="TRIM45/56/19-like"/>
</dbReference>
<dbReference type="VEuPathDB" id="TriTrypDB:TcCL_NonESM01845"/>
<dbReference type="Proteomes" id="UP000246121">
    <property type="component" value="Unassembled WGS sequence"/>
</dbReference>
<dbReference type="VEuPathDB" id="TriTrypDB:TcCLB.503839.19"/>
<protein>
    <recommendedName>
        <fullName evidence="2">B box-type domain-containing protein</fullName>
    </recommendedName>
</protein>
<evidence type="ECO:0000256" key="1">
    <source>
        <dbReference type="PROSITE-ProRule" id="PRU00024"/>
    </source>
</evidence>
<dbReference type="Gene3D" id="3.90.228.10">
    <property type="match status" value="1"/>
</dbReference>
<dbReference type="PANTHER" id="PTHR25462:SF296">
    <property type="entry name" value="MEIOTIC P26, ISOFORM F"/>
    <property type="match status" value="1"/>
</dbReference>
<evidence type="ECO:0000313" key="4">
    <source>
        <dbReference type="Proteomes" id="UP000246121"/>
    </source>
</evidence>
<evidence type="ECO:0000259" key="2">
    <source>
        <dbReference type="PROSITE" id="PS50119"/>
    </source>
</evidence>
<keyword evidence="1" id="KW-0862">Zinc</keyword>
<dbReference type="VEuPathDB" id="TriTrypDB:BCY84_01526"/>
<dbReference type="VEuPathDB" id="TriTrypDB:TcG_00051"/>
<proteinExistence type="predicted"/>
<dbReference type="Pfam" id="PF00643">
    <property type="entry name" value="zf-B_box"/>
    <property type="match status" value="1"/>
</dbReference>
<dbReference type="VEuPathDB" id="TriTrypDB:TCSYLVIO_005319"/>
<dbReference type="SUPFAM" id="SSF57845">
    <property type="entry name" value="B-box zinc-binding domain"/>
    <property type="match status" value="1"/>
</dbReference>
<dbReference type="PROSITE" id="PS50119">
    <property type="entry name" value="ZF_BBOX"/>
    <property type="match status" value="1"/>
</dbReference>
<dbReference type="VEuPathDB" id="TriTrypDB:C3747_68g156"/>
<evidence type="ECO:0000313" key="3">
    <source>
        <dbReference type="EMBL" id="PWU95986.1"/>
    </source>
</evidence>
<dbReference type="VEuPathDB" id="TriTrypDB:C4B63_20g181"/>
<gene>
    <name evidence="3" type="ORF">C4B63_20g181</name>
</gene>
<dbReference type="PANTHER" id="PTHR25462">
    <property type="entry name" value="BONUS, ISOFORM C-RELATED"/>
    <property type="match status" value="1"/>
</dbReference>
<keyword evidence="1" id="KW-0863">Zinc-finger</keyword>
<dbReference type="InterPro" id="IPR000315">
    <property type="entry name" value="Znf_B-box"/>
</dbReference>
<dbReference type="VEuPathDB" id="TriTrypDB:TcBrA4_0036020"/>
<dbReference type="VEuPathDB" id="TriTrypDB:ECC02_003982"/>
<dbReference type="AlphaFoldDB" id="A0A2V2VJX9"/>
<organism evidence="3 4">
    <name type="scientific">Trypanosoma cruzi</name>
    <dbReference type="NCBI Taxonomy" id="5693"/>
    <lineage>
        <taxon>Eukaryota</taxon>
        <taxon>Discoba</taxon>
        <taxon>Euglenozoa</taxon>
        <taxon>Kinetoplastea</taxon>
        <taxon>Metakinetoplastina</taxon>
        <taxon>Trypanosomatida</taxon>
        <taxon>Trypanosomatidae</taxon>
        <taxon>Trypanosoma</taxon>
        <taxon>Schizotrypanum</taxon>
    </lineage>
</organism>
<name>A0A2V2VJX9_TRYCR</name>